<geneLocation type="mitochondrion" evidence="1"/>
<sequence>MLGLVGSSEPLVRELDWLRVKFTVVEKRSIRWNRYRNGSHSTWEFRLWLVGLANDASFLSSFGKITSSPCHDRALKLNAICDRTITVPMNLPFRCRPSSSCIDFHCKLSLSIKLWLTSDRTLIYSLPHNQALRVFVLKTVPSSHLSSEKDLVSSLPGKPKPSLFQSFLGHQSR</sequence>
<proteinExistence type="predicted"/>
<organism evidence="1">
    <name type="scientific">Populus tremula</name>
    <name type="common">European aspen</name>
    <dbReference type="NCBI Taxonomy" id="113636"/>
    <lineage>
        <taxon>Eukaryota</taxon>
        <taxon>Viridiplantae</taxon>
        <taxon>Streptophyta</taxon>
        <taxon>Embryophyta</taxon>
        <taxon>Tracheophyta</taxon>
        <taxon>Spermatophyta</taxon>
        <taxon>Magnoliopsida</taxon>
        <taxon>eudicotyledons</taxon>
        <taxon>Gunneridae</taxon>
        <taxon>Pentapetalae</taxon>
        <taxon>rosids</taxon>
        <taxon>fabids</taxon>
        <taxon>Malpighiales</taxon>
        <taxon>Salicaceae</taxon>
        <taxon>Saliceae</taxon>
        <taxon>Populus</taxon>
    </lineage>
</organism>
<evidence type="ECO:0000313" key="1">
    <source>
        <dbReference type="EMBL" id="ALP00625.1"/>
    </source>
</evidence>
<dbReference type="EMBL" id="KT337313">
    <property type="protein sequence ID" value="ALP00625.1"/>
    <property type="molecule type" value="Genomic_DNA"/>
</dbReference>
<protein>
    <submittedName>
        <fullName evidence="1">Uncharacterized protein</fullName>
    </submittedName>
</protein>
<name>A0A0S2PIY4_POPTN</name>
<keyword evidence="1" id="KW-0496">Mitochondrion</keyword>
<reference evidence="1" key="1">
    <citation type="journal article" date="2016" name="PLoS ONE">
        <title>Genome Sequences of Populus tremula Chloroplast and Mitochondrion: Implications for Holistic Poplar Breeding.</title>
        <authorList>
            <person name="Kersten B."/>
            <person name="Faivre Rampant P."/>
            <person name="Mader M."/>
            <person name="Le Paslier M.C."/>
            <person name="Bounon R."/>
            <person name="Berard A."/>
            <person name="Vettori C."/>
            <person name="Schroeder H."/>
            <person name="Leple J.C."/>
            <person name="Fladung M."/>
        </authorList>
    </citation>
    <scope>NUCLEOTIDE SEQUENCE</scope>
</reference>
<accession>A0A0S2PIY4</accession>
<dbReference type="AlphaFoldDB" id="A0A0S2PIY4"/>